<keyword evidence="1" id="KW-1133">Transmembrane helix</keyword>
<proteinExistence type="predicted"/>
<feature type="non-terminal residue" evidence="2">
    <location>
        <position position="1"/>
    </location>
</feature>
<organism evidence="2 3">
    <name type="scientific">Reticulomyxa filosa</name>
    <dbReference type="NCBI Taxonomy" id="46433"/>
    <lineage>
        <taxon>Eukaryota</taxon>
        <taxon>Sar</taxon>
        <taxon>Rhizaria</taxon>
        <taxon>Retaria</taxon>
        <taxon>Foraminifera</taxon>
        <taxon>Monothalamids</taxon>
        <taxon>Reticulomyxidae</taxon>
        <taxon>Reticulomyxa</taxon>
    </lineage>
</organism>
<reference evidence="2 3" key="1">
    <citation type="journal article" date="2013" name="Curr. Biol.">
        <title>The Genome of the Foraminiferan Reticulomyxa filosa.</title>
        <authorList>
            <person name="Glockner G."/>
            <person name="Hulsmann N."/>
            <person name="Schleicher M."/>
            <person name="Noegel A.A."/>
            <person name="Eichinger L."/>
            <person name="Gallinger C."/>
            <person name="Pawlowski J."/>
            <person name="Sierra R."/>
            <person name="Euteneuer U."/>
            <person name="Pillet L."/>
            <person name="Moustafa A."/>
            <person name="Platzer M."/>
            <person name="Groth M."/>
            <person name="Szafranski K."/>
            <person name="Schliwa M."/>
        </authorList>
    </citation>
    <scope>NUCLEOTIDE SEQUENCE [LARGE SCALE GENOMIC DNA]</scope>
</reference>
<protein>
    <submittedName>
        <fullName evidence="2">Uncharacterized protein</fullName>
    </submittedName>
</protein>
<evidence type="ECO:0000313" key="3">
    <source>
        <dbReference type="Proteomes" id="UP000023152"/>
    </source>
</evidence>
<keyword evidence="1" id="KW-0812">Transmembrane</keyword>
<name>X6M2Z0_RETFI</name>
<feature type="transmembrane region" description="Helical" evidence="1">
    <location>
        <begin position="260"/>
        <end position="277"/>
    </location>
</feature>
<evidence type="ECO:0000313" key="2">
    <source>
        <dbReference type="EMBL" id="ETO07832.1"/>
    </source>
</evidence>
<dbReference type="AlphaFoldDB" id="X6M2Z0"/>
<accession>X6M2Z0</accession>
<gene>
    <name evidence="2" type="ORF">RFI_29557</name>
</gene>
<comment type="caution">
    <text evidence="2">The sequence shown here is derived from an EMBL/GenBank/DDBJ whole genome shotgun (WGS) entry which is preliminary data.</text>
</comment>
<evidence type="ECO:0000256" key="1">
    <source>
        <dbReference type="SAM" id="Phobius"/>
    </source>
</evidence>
<keyword evidence="1" id="KW-0472">Membrane</keyword>
<dbReference type="EMBL" id="ASPP01025669">
    <property type="protein sequence ID" value="ETO07832.1"/>
    <property type="molecule type" value="Genomic_DNA"/>
</dbReference>
<keyword evidence="3" id="KW-1185">Reference proteome</keyword>
<sequence>KNRVCKVANEFTKELMQACRYEKNCPLSQVYGAILGGCLQNRLAIRHKHNSAIIFLFQLDKNSKHDRYYAENTQMQILDWIRRYFEIGRLHSERSLWIKYDKCEFNILVAFTYERQKYCQFNLKENKQHLRLFNSEEVEKIAHDLMSSYNQYKNAIQDVQIQDHIYIDFLNQNMSTVFSILRTYYIRDDHIGTETRLAILLLKAWKYYLLRRKICYDFIEDVSIEMLCVYAKDLIVKDQQRQQEEEKKMMMSKKRKNKKLLYLILFNKSFLCWFTLVNM</sequence>
<dbReference type="Proteomes" id="UP000023152">
    <property type="component" value="Unassembled WGS sequence"/>
</dbReference>